<dbReference type="PANTHER" id="PTHR30529">
    <property type="entry name" value="CYTOCHROME B561"/>
    <property type="match status" value="1"/>
</dbReference>
<evidence type="ECO:0000256" key="1">
    <source>
        <dbReference type="ARBA" id="ARBA00001970"/>
    </source>
</evidence>
<evidence type="ECO:0000313" key="15">
    <source>
        <dbReference type="EMBL" id="TQV72020.1"/>
    </source>
</evidence>
<feature type="domain" description="Cytochrome b561 bacterial/Ni-hydrogenase" evidence="14">
    <location>
        <begin position="9"/>
        <end position="178"/>
    </location>
</feature>
<keyword evidence="3" id="KW-0813">Transport</keyword>
<accession>A0A545T4B9</accession>
<dbReference type="Proteomes" id="UP000317839">
    <property type="component" value="Unassembled WGS sequence"/>
</dbReference>
<dbReference type="SUPFAM" id="SSF81342">
    <property type="entry name" value="Transmembrane di-heme cytochromes"/>
    <property type="match status" value="1"/>
</dbReference>
<dbReference type="PANTHER" id="PTHR30529:SF1">
    <property type="entry name" value="CYTOCHROME B561 HOMOLOG 2"/>
    <property type="match status" value="1"/>
</dbReference>
<evidence type="ECO:0000256" key="8">
    <source>
        <dbReference type="ARBA" id="ARBA00022982"/>
    </source>
</evidence>
<evidence type="ECO:0000256" key="13">
    <source>
        <dbReference type="SAM" id="Phobius"/>
    </source>
</evidence>
<evidence type="ECO:0000256" key="2">
    <source>
        <dbReference type="ARBA" id="ARBA00004651"/>
    </source>
</evidence>
<dbReference type="Gene3D" id="1.20.950.20">
    <property type="entry name" value="Transmembrane di-heme cytochromes, Chain C"/>
    <property type="match status" value="2"/>
</dbReference>
<gene>
    <name evidence="15" type="ORF">FLL45_17505</name>
    <name evidence="16" type="ORF">FLL45_17785</name>
</gene>
<dbReference type="EMBL" id="VIKR01000005">
    <property type="protein sequence ID" value="TQV72073.1"/>
    <property type="molecule type" value="Genomic_DNA"/>
</dbReference>
<feature type="transmembrane region" description="Helical" evidence="13">
    <location>
        <begin position="49"/>
        <end position="68"/>
    </location>
</feature>
<keyword evidence="7" id="KW-0479">Metal-binding</keyword>
<comment type="subcellular location">
    <subcellularLocation>
        <location evidence="2">Cell membrane</location>
        <topology evidence="2">Multi-pass membrane protein</topology>
    </subcellularLocation>
</comment>
<keyword evidence="11 13" id="KW-0472">Membrane</keyword>
<dbReference type="Pfam" id="PF01292">
    <property type="entry name" value="Ni_hydr_CYTB"/>
    <property type="match status" value="1"/>
</dbReference>
<dbReference type="OrthoDB" id="9793784at2"/>
<comment type="cofactor">
    <cofactor evidence="1">
        <name>heme b</name>
        <dbReference type="ChEBI" id="CHEBI:60344"/>
    </cofactor>
</comment>
<name>A0A545T4B9_9GAMM</name>
<evidence type="ECO:0000256" key="12">
    <source>
        <dbReference type="ARBA" id="ARBA00037975"/>
    </source>
</evidence>
<keyword evidence="5" id="KW-0349">Heme</keyword>
<evidence type="ECO:0000256" key="5">
    <source>
        <dbReference type="ARBA" id="ARBA00022617"/>
    </source>
</evidence>
<protein>
    <submittedName>
        <fullName evidence="16">Cytochrome b</fullName>
    </submittedName>
</protein>
<keyword evidence="4" id="KW-1003">Cell membrane</keyword>
<dbReference type="GO" id="GO:0020037">
    <property type="term" value="F:heme binding"/>
    <property type="evidence" value="ECO:0007669"/>
    <property type="project" value="TreeGrafter"/>
</dbReference>
<dbReference type="GO" id="GO:0022904">
    <property type="term" value="P:respiratory electron transport chain"/>
    <property type="evidence" value="ECO:0007669"/>
    <property type="project" value="InterPro"/>
</dbReference>
<dbReference type="GO" id="GO:0046872">
    <property type="term" value="F:metal ion binding"/>
    <property type="evidence" value="ECO:0007669"/>
    <property type="project" value="UniProtKB-KW"/>
</dbReference>
<dbReference type="GO" id="GO:0005886">
    <property type="term" value="C:plasma membrane"/>
    <property type="evidence" value="ECO:0007669"/>
    <property type="project" value="UniProtKB-SubCell"/>
</dbReference>
<dbReference type="AlphaFoldDB" id="A0A545T4B9"/>
<evidence type="ECO:0000256" key="10">
    <source>
        <dbReference type="ARBA" id="ARBA00023004"/>
    </source>
</evidence>
<sequence length="178" mass="20420">MLKNSPKKYGLVAKFLHWLTAITVIALFAVGLWMVDLDYYDAWYTKAPYYHKSVGILLGLLMVLRMLWRISNTTPVPPKNHQLWEIQSARLAHGLFYLLIFLMIISGYLISTADNRSIDVMGWFEIPSLGSLIDNQEDTAGLIHEWLAYVLIGLASIHGIAALKHHFYDKDETLKRMI</sequence>
<feature type="transmembrane region" description="Helical" evidence="13">
    <location>
        <begin position="146"/>
        <end position="167"/>
    </location>
</feature>
<evidence type="ECO:0000256" key="7">
    <source>
        <dbReference type="ARBA" id="ARBA00022723"/>
    </source>
</evidence>
<evidence type="ECO:0000313" key="16">
    <source>
        <dbReference type="EMBL" id="TQV72073.1"/>
    </source>
</evidence>
<organism evidence="16 17">
    <name type="scientific">Aliikangiella marina</name>
    <dbReference type="NCBI Taxonomy" id="1712262"/>
    <lineage>
        <taxon>Bacteria</taxon>
        <taxon>Pseudomonadati</taxon>
        <taxon>Pseudomonadota</taxon>
        <taxon>Gammaproteobacteria</taxon>
        <taxon>Oceanospirillales</taxon>
        <taxon>Pleioneaceae</taxon>
        <taxon>Aliikangiella</taxon>
    </lineage>
</organism>
<comment type="caution">
    <text evidence="16">The sequence shown here is derived from an EMBL/GenBank/DDBJ whole genome shotgun (WGS) entry which is preliminary data.</text>
</comment>
<comment type="similarity">
    <text evidence="12">Belongs to the cytochrome b561 family.</text>
</comment>
<keyword evidence="17" id="KW-1185">Reference proteome</keyword>
<dbReference type="RefSeq" id="WP_142943400.1">
    <property type="nucleotide sequence ID" value="NZ_VIKR01000005.1"/>
</dbReference>
<dbReference type="InterPro" id="IPR016174">
    <property type="entry name" value="Di-haem_cyt_TM"/>
</dbReference>
<dbReference type="GO" id="GO:0009055">
    <property type="term" value="F:electron transfer activity"/>
    <property type="evidence" value="ECO:0007669"/>
    <property type="project" value="InterPro"/>
</dbReference>
<evidence type="ECO:0000256" key="3">
    <source>
        <dbReference type="ARBA" id="ARBA00022448"/>
    </source>
</evidence>
<dbReference type="InterPro" id="IPR052168">
    <property type="entry name" value="Cytochrome_b561_oxidase"/>
</dbReference>
<evidence type="ECO:0000256" key="11">
    <source>
        <dbReference type="ARBA" id="ARBA00023136"/>
    </source>
</evidence>
<keyword evidence="8" id="KW-0249">Electron transport</keyword>
<feature type="transmembrane region" description="Helical" evidence="13">
    <location>
        <begin position="89"/>
        <end position="110"/>
    </location>
</feature>
<reference evidence="16 17" key="1">
    <citation type="submission" date="2019-06" db="EMBL/GenBank/DDBJ databases">
        <title>Draft genome of Aliikangiella marina GYP-15.</title>
        <authorList>
            <person name="Wang G."/>
        </authorList>
    </citation>
    <scope>NUCLEOTIDE SEQUENCE [LARGE SCALE GENOMIC DNA]</scope>
    <source>
        <strain evidence="16 17">GYP-15</strain>
    </source>
</reference>
<feature type="transmembrane region" description="Helical" evidence="13">
    <location>
        <begin position="12"/>
        <end position="34"/>
    </location>
</feature>
<evidence type="ECO:0000256" key="4">
    <source>
        <dbReference type="ARBA" id="ARBA00022475"/>
    </source>
</evidence>
<dbReference type="EMBL" id="VIKR01000005">
    <property type="protein sequence ID" value="TQV72020.1"/>
    <property type="molecule type" value="Genomic_DNA"/>
</dbReference>
<evidence type="ECO:0000313" key="17">
    <source>
        <dbReference type="Proteomes" id="UP000317839"/>
    </source>
</evidence>
<keyword evidence="10" id="KW-0408">Iron</keyword>
<evidence type="ECO:0000256" key="9">
    <source>
        <dbReference type="ARBA" id="ARBA00022989"/>
    </source>
</evidence>
<keyword evidence="9 13" id="KW-1133">Transmembrane helix</keyword>
<evidence type="ECO:0000259" key="14">
    <source>
        <dbReference type="Pfam" id="PF01292"/>
    </source>
</evidence>
<evidence type="ECO:0000256" key="6">
    <source>
        <dbReference type="ARBA" id="ARBA00022692"/>
    </source>
</evidence>
<proteinExistence type="inferred from homology"/>
<dbReference type="InterPro" id="IPR011577">
    <property type="entry name" value="Cyt_b561_bac/Ni-Hgenase"/>
</dbReference>
<keyword evidence="6 13" id="KW-0812">Transmembrane</keyword>